<dbReference type="Pfam" id="PF07715">
    <property type="entry name" value="Plug"/>
    <property type="match status" value="1"/>
</dbReference>
<dbReference type="NCBIfam" id="TIGR04057">
    <property type="entry name" value="SusC_RagA_signa"/>
    <property type="match status" value="1"/>
</dbReference>
<evidence type="ECO:0000313" key="11">
    <source>
        <dbReference type="Proteomes" id="UP000610931"/>
    </source>
</evidence>
<keyword evidence="5 7" id="KW-0472">Membrane</keyword>
<evidence type="ECO:0000256" key="4">
    <source>
        <dbReference type="ARBA" id="ARBA00022692"/>
    </source>
</evidence>
<dbReference type="SUPFAM" id="SSF56935">
    <property type="entry name" value="Porins"/>
    <property type="match status" value="1"/>
</dbReference>
<keyword evidence="6 7" id="KW-0998">Cell outer membrane</keyword>
<dbReference type="InterPro" id="IPR036942">
    <property type="entry name" value="Beta-barrel_TonB_sf"/>
</dbReference>
<dbReference type="InterPro" id="IPR023996">
    <property type="entry name" value="TonB-dep_OMP_SusC/RagA"/>
</dbReference>
<keyword evidence="11" id="KW-1185">Reference proteome</keyword>
<name>A0A8J7ITI2_9FLAO</name>
<dbReference type="Gene3D" id="2.170.130.10">
    <property type="entry name" value="TonB-dependent receptor, plug domain"/>
    <property type="match status" value="1"/>
</dbReference>
<dbReference type="NCBIfam" id="TIGR04056">
    <property type="entry name" value="OMP_RagA_SusC"/>
    <property type="match status" value="1"/>
</dbReference>
<feature type="domain" description="TonB-dependent receptor plug" evidence="9">
    <location>
        <begin position="126"/>
        <end position="233"/>
    </location>
</feature>
<dbReference type="Pfam" id="PF13715">
    <property type="entry name" value="CarbopepD_reg_2"/>
    <property type="match status" value="1"/>
</dbReference>
<keyword evidence="8" id="KW-0732">Signal</keyword>
<dbReference type="InterPro" id="IPR039426">
    <property type="entry name" value="TonB-dep_rcpt-like"/>
</dbReference>
<keyword evidence="10" id="KW-0675">Receptor</keyword>
<dbReference type="InterPro" id="IPR008969">
    <property type="entry name" value="CarboxyPept-like_regulatory"/>
</dbReference>
<evidence type="ECO:0000256" key="6">
    <source>
        <dbReference type="ARBA" id="ARBA00023237"/>
    </source>
</evidence>
<protein>
    <submittedName>
        <fullName evidence="10">TonB-dependent receptor</fullName>
    </submittedName>
</protein>
<dbReference type="Gene3D" id="2.60.40.1120">
    <property type="entry name" value="Carboxypeptidase-like, regulatory domain"/>
    <property type="match status" value="1"/>
</dbReference>
<keyword evidence="2 7" id="KW-0813">Transport</keyword>
<dbReference type="InterPro" id="IPR023997">
    <property type="entry name" value="TonB-dep_OMP_SusC/RagA_CS"/>
</dbReference>
<evidence type="ECO:0000256" key="3">
    <source>
        <dbReference type="ARBA" id="ARBA00022452"/>
    </source>
</evidence>
<dbReference type="SUPFAM" id="SSF49464">
    <property type="entry name" value="Carboxypeptidase regulatory domain-like"/>
    <property type="match status" value="1"/>
</dbReference>
<keyword evidence="3 7" id="KW-1134">Transmembrane beta strand</keyword>
<dbReference type="InterPro" id="IPR037066">
    <property type="entry name" value="Plug_dom_sf"/>
</dbReference>
<dbReference type="InterPro" id="IPR012910">
    <property type="entry name" value="Plug_dom"/>
</dbReference>
<dbReference type="FunFam" id="2.170.130.10:FF:000003">
    <property type="entry name" value="SusC/RagA family TonB-linked outer membrane protein"/>
    <property type="match status" value="1"/>
</dbReference>
<comment type="subcellular location">
    <subcellularLocation>
        <location evidence="1 7">Cell outer membrane</location>
        <topology evidence="1 7">Multi-pass membrane protein</topology>
    </subcellularLocation>
</comment>
<feature type="chain" id="PRO_5035308168" evidence="8">
    <location>
        <begin position="27"/>
        <end position="1023"/>
    </location>
</feature>
<organism evidence="10 11">
    <name type="scientific">Snuella sedimenti</name>
    <dbReference type="NCBI Taxonomy" id="2798802"/>
    <lineage>
        <taxon>Bacteria</taxon>
        <taxon>Pseudomonadati</taxon>
        <taxon>Bacteroidota</taxon>
        <taxon>Flavobacteriia</taxon>
        <taxon>Flavobacteriales</taxon>
        <taxon>Flavobacteriaceae</taxon>
        <taxon>Snuella</taxon>
    </lineage>
</organism>
<dbReference type="AlphaFoldDB" id="A0A8J7ITI2"/>
<evidence type="ECO:0000256" key="8">
    <source>
        <dbReference type="SAM" id="SignalP"/>
    </source>
</evidence>
<proteinExistence type="inferred from homology"/>
<comment type="similarity">
    <text evidence="7">Belongs to the TonB-dependent receptor family.</text>
</comment>
<feature type="signal peptide" evidence="8">
    <location>
        <begin position="1"/>
        <end position="26"/>
    </location>
</feature>
<evidence type="ECO:0000259" key="9">
    <source>
        <dbReference type="Pfam" id="PF07715"/>
    </source>
</evidence>
<evidence type="ECO:0000256" key="2">
    <source>
        <dbReference type="ARBA" id="ARBA00022448"/>
    </source>
</evidence>
<evidence type="ECO:0000313" key="10">
    <source>
        <dbReference type="EMBL" id="MBJ6367700.1"/>
    </source>
</evidence>
<evidence type="ECO:0000256" key="5">
    <source>
        <dbReference type="ARBA" id="ARBA00023136"/>
    </source>
</evidence>
<dbReference type="Gene3D" id="2.40.170.20">
    <property type="entry name" value="TonB-dependent receptor, beta-barrel domain"/>
    <property type="match status" value="1"/>
</dbReference>
<reference evidence="10" key="1">
    <citation type="submission" date="2020-12" db="EMBL/GenBank/DDBJ databases">
        <title>Snuella sp. nov., isolated from sediment in Incheon.</title>
        <authorList>
            <person name="Kim W."/>
        </authorList>
    </citation>
    <scope>NUCLEOTIDE SEQUENCE</scope>
    <source>
        <strain evidence="10">CAU 1569</strain>
    </source>
</reference>
<keyword evidence="4 7" id="KW-0812">Transmembrane</keyword>
<comment type="caution">
    <text evidence="10">The sequence shown here is derived from an EMBL/GenBank/DDBJ whole genome shotgun (WGS) entry which is preliminary data.</text>
</comment>
<dbReference type="GO" id="GO:0009279">
    <property type="term" value="C:cell outer membrane"/>
    <property type="evidence" value="ECO:0007669"/>
    <property type="project" value="UniProtKB-SubCell"/>
</dbReference>
<dbReference type="Proteomes" id="UP000610931">
    <property type="component" value="Unassembled WGS sequence"/>
</dbReference>
<sequence>MKLNQLKKPFLGILVLVSLFCFNARALSESEMYVALQSDISGTVTDDSGVPLPGVTVLNLQTNVGVVTDFDGKYVISASKGNVLQFSYVGMQSQEITVGDISSINVELQVSQLDEIVVIGYGKQKKINLTGSVANIDDEELTKRPINNVANMLQGKLTGVRINQGSGQPGKENTYIRIRGTGTFSGAGSNPLVIIDGIAGSLDNIDPENVESISVLKDAASASIYGARAANGVIVVTTKTGIKDGVDISYHGNVAYHSAAVLPDFVNNSVEYMEMWNTAHERQGIANLFSQSQIDSYRNAAPNDPQYPNFNWLDHSIRTVPVYRHNLSVSGGSEKTRFYANLGYYDQEGVVIGHNFKRYTGQLNIDTKITDKLTFGTNISMAIGDRKEPWLTDSDFLLVVYGAQPMYSPYLADGSGRYSHNAWPEFWVNRNPEFVANEGGNFYESKNIRVNAFLKYDILPELTWELKGSIDYTDSFNKFVNYPIEAYSFATGEYYSDGWPVFNGVRNRFEKSKLPTFYTTLNYSKEFSGGHNVSALVGYNQEEFHWRYLEGSRRDFNFPQLTEINAGNSEGQGLGGTATEWAIQSYFGRLTYNFKERYLIEANARYDGTSRIFEDNRWGFFPSVSAGWRVSNEAFMQDVDWVDNLKLRASWGELGNQNIGNYPYQDVLSTVAYPLGAGLDQGVVQNRLTDKTLEWEKTTSTDIGVDLSFGGGLFSMVFDWYKKETEGILSQAEIPASVGLSAPTINFASMENKGIELLLGHKNKVGELSYAVDFNFSKNKNEVTKVSAPSFGRNSTVEGQPIGEYYMIEWDGIFQSQSEIDAAPTHPGSPQPGDLRFRDANGDGVINADDRVFVDGAQPDFTYGGNISLQWRNWDMSVFFQGVEGQKYYLTWWGFWPFTQGTAPTTDWRNAWTPENPSQTMPALWTFSTYGYTPMSGTENTYNLKDASYMRIKNLQIGYNLPKEVCEKIKLKDARVYFSADNLFTFTKMKHVDPERLGTEWWSTRGSVYPQTKILSMGVKLKL</sequence>
<dbReference type="EMBL" id="JAELVQ010000006">
    <property type="protein sequence ID" value="MBJ6367700.1"/>
    <property type="molecule type" value="Genomic_DNA"/>
</dbReference>
<evidence type="ECO:0000256" key="1">
    <source>
        <dbReference type="ARBA" id="ARBA00004571"/>
    </source>
</evidence>
<gene>
    <name evidence="10" type="ORF">JF259_06340</name>
</gene>
<accession>A0A8J7ITI2</accession>
<evidence type="ECO:0000256" key="7">
    <source>
        <dbReference type="PROSITE-ProRule" id="PRU01360"/>
    </source>
</evidence>
<dbReference type="RefSeq" id="WP_199114470.1">
    <property type="nucleotide sequence ID" value="NZ_JAELVQ010000006.1"/>
</dbReference>
<dbReference type="PROSITE" id="PS52016">
    <property type="entry name" value="TONB_DEPENDENT_REC_3"/>
    <property type="match status" value="1"/>
</dbReference>